<dbReference type="EMBL" id="JARJCN010000043">
    <property type="protein sequence ID" value="KAJ7082860.1"/>
    <property type="molecule type" value="Genomic_DNA"/>
</dbReference>
<sequence length="364" mass="39043">MISPSATTVDQVSTTLRQITDATEDRLPTGFEQAQPSNVLRRFDSFSQGSSFEAFSSFGLSSGNSFGRSSTGSFELSSTGSFRLSSENSFGRSSTGSFGLSSTGSSFGLPSSGSFSLGSSDSQWNAVNKAKEARNIAGPTTFKLEHSDSFASSFSTLTSDELDDAVEPWAAMADSRFDFGFSDGLRDSCMYHVPREYLPSDEDTDLEPDEDSDTVIESDTEEDRVAFESESDSESDGESVPCGEESEPEEREPSPFTAQDVSPLPASTSLPDSWAPGSPGSINSTFLRRSARVSRLTKRAEDGGALKTPIKRKRPAAKSAPPSPRKKPAFVGRSGKPTARPPSSPSPKRKETGKPKIKRVILRV</sequence>
<name>A0AAD6U2S5_9AGAR</name>
<organism evidence="2 3">
    <name type="scientific">Mycena belliarum</name>
    <dbReference type="NCBI Taxonomy" id="1033014"/>
    <lineage>
        <taxon>Eukaryota</taxon>
        <taxon>Fungi</taxon>
        <taxon>Dikarya</taxon>
        <taxon>Basidiomycota</taxon>
        <taxon>Agaricomycotina</taxon>
        <taxon>Agaricomycetes</taxon>
        <taxon>Agaricomycetidae</taxon>
        <taxon>Agaricales</taxon>
        <taxon>Marasmiineae</taxon>
        <taxon>Mycenaceae</taxon>
        <taxon>Mycena</taxon>
    </lineage>
</organism>
<evidence type="ECO:0000256" key="1">
    <source>
        <dbReference type="SAM" id="MobiDB-lite"/>
    </source>
</evidence>
<feature type="compositionally biased region" description="Basic residues" evidence="1">
    <location>
        <begin position="355"/>
        <end position="364"/>
    </location>
</feature>
<dbReference type="AlphaFoldDB" id="A0AAD6U2S5"/>
<keyword evidence="3" id="KW-1185">Reference proteome</keyword>
<feature type="compositionally biased region" description="Acidic residues" evidence="1">
    <location>
        <begin position="199"/>
        <end position="222"/>
    </location>
</feature>
<comment type="caution">
    <text evidence="2">The sequence shown here is derived from an EMBL/GenBank/DDBJ whole genome shotgun (WGS) entry which is preliminary data.</text>
</comment>
<feature type="compositionally biased region" description="Polar residues" evidence="1">
    <location>
        <begin position="256"/>
        <end position="271"/>
    </location>
</feature>
<protein>
    <submittedName>
        <fullName evidence="2">Uncharacterized protein</fullName>
    </submittedName>
</protein>
<dbReference type="Proteomes" id="UP001222325">
    <property type="component" value="Unassembled WGS sequence"/>
</dbReference>
<gene>
    <name evidence="2" type="ORF">B0H15DRAFT_432590</name>
</gene>
<feature type="region of interest" description="Disordered" evidence="1">
    <location>
        <begin position="197"/>
        <end position="364"/>
    </location>
</feature>
<evidence type="ECO:0000313" key="2">
    <source>
        <dbReference type="EMBL" id="KAJ7082860.1"/>
    </source>
</evidence>
<evidence type="ECO:0000313" key="3">
    <source>
        <dbReference type="Proteomes" id="UP001222325"/>
    </source>
</evidence>
<reference evidence="2" key="1">
    <citation type="submission" date="2023-03" db="EMBL/GenBank/DDBJ databases">
        <title>Massive genome expansion in bonnet fungi (Mycena s.s.) driven by repeated elements and novel gene families across ecological guilds.</title>
        <authorList>
            <consortium name="Lawrence Berkeley National Laboratory"/>
            <person name="Harder C.B."/>
            <person name="Miyauchi S."/>
            <person name="Viragh M."/>
            <person name="Kuo A."/>
            <person name="Thoen E."/>
            <person name="Andreopoulos B."/>
            <person name="Lu D."/>
            <person name="Skrede I."/>
            <person name="Drula E."/>
            <person name="Henrissat B."/>
            <person name="Morin E."/>
            <person name="Kohler A."/>
            <person name="Barry K."/>
            <person name="LaButti K."/>
            <person name="Morin E."/>
            <person name="Salamov A."/>
            <person name="Lipzen A."/>
            <person name="Mereny Z."/>
            <person name="Hegedus B."/>
            <person name="Baldrian P."/>
            <person name="Stursova M."/>
            <person name="Weitz H."/>
            <person name="Taylor A."/>
            <person name="Grigoriev I.V."/>
            <person name="Nagy L.G."/>
            <person name="Martin F."/>
            <person name="Kauserud H."/>
        </authorList>
    </citation>
    <scope>NUCLEOTIDE SEQUENCE</scope>
    <source>
        <strain evidence="2">CBHHK173m</strain>
    </source>
</reference>
<accession>A0AAD6U2S5</accession>
<proteinExistence type="predicted"/>